<gene>
    <name evidence="1" type="primary">ORF29592</name>
</gene>
<dbReference type="AlphaFoldDB" id="A0A0B6YM09"/>
<protein>
    <submittedName>
        <fullName evidence="1">Uncharacterized protein</fullName>
    </submittedName>
</protein>
<dbReference type="EMBL" id="HACG01010357">
    <property type="protein sequence ID" value="CEK57222.1"/>
    <property type="molecule type" value="Transcribed_RNA"/>
</dbReference>
<accession>A0A0B6YM09</accession>
<name>A0A0B6YM09_9EUPU</name>
<reference evidence="1" key="1">
    <citation type="submission" date="2014-12" db="EMBL/GenBank/DDBJ databases">
        <title>Insight into the proteome of Arion vulgaris.</title>
        <authorList>
            <person name="Aradska J."/>
            <person name="Bulat T."/>
            <person name="Smidak R."/>
            <person name="Sarate P."/>
            <person name="Gangsoo J."/>
            <person name="Sialana F."/>
            <person name="Bilban M."/>
            <person name="Lubec G."/>
        </authorList>
    </citation>
    <scope>NUCLEOTIDE SEQUENCE</scope>
    <source>
        <tissue evidence="1">Skin</tissue>
    </source>
</reference>
<proteinExistence type="predicted"/>
<sequence length="67" mass="8052">MRNLTLLETAHHLQNVWKTSNTQQSTLGKHKHEYPTNNKRFRMAQSLYQKQLDHFVLSLLCLRNLYL</sequence>
<organism evidence="1">
    <name type="scientific">Arion vulgaris</name>
    <dbReference type="NCBI Taxonomy" id="1028688"/>
    <lineage>
        <taxon>Eukaryota</taxon>
        <taxon>Metazoa</taxon>
        <taxon>Spiralia</taxon>
        <taxon>Lophotrochozoa</taxon>
        <taxon>Mollusca</taxon>
        <taxon>Gastropoda</taxon>
        <taxon>Heterobranchia</taxon>
        <taxon>Euthyneura</taxon>
        <taxon>Panpulmonata</taxon>
        <taxon>Eupulmonata</taxon>
        <taxon>Stylommatophora</taxon>
        <taxon>Helicina</taxon>
        <taxon>Arionoidea</taxon>
        <taxon>Arionidae</taxon>
        <taxon>Arion</taxon>
    </lineage>
</organism>
<feature type="non-terminal residue" evidence="1">
    <location>
        <position position="67"/>
    </location>
</feature>
<evidence type="ECO:0000313" key="1">
    <source>
        <dbReference type="EMBL" id="CEK57222.1"/>
    </source>
</evidence>